<keyword evidence="6" id="KW-1133">Transmembrane helix</keyword>
<keyword evidence="5" id="KW-0812">Transmembrane</keyword>
<dbReference type="RefSeq" id="WP_162049273.1">
    <property type="nucleotide sequence ID" value="NZ_AP019011.1"/>
</dbReference>
<gene>
    <name evidence="9" type="ORF">ICHIAU1_00320</name>
</gene>
<protein>
    <submittedName>
        <fullName evidence="9">Uncharacterized protein</fullName>
    </submittedName>
</protein>
<evidence type="ECO:0000256" key="8">
    <source>
        <dbReference type="ARBA" id="ARBA00035655"/>
    </source>
</evidence>
<evidence type="ECO:0000256" key="5">
    <source>
        <dbReference type="ARBA" id="ARBA00022692"/>
    </source>
</evidence>
<name>A0A679I6P0_9RHOO</name>
<dbReference type="EMBL" id="AP022345">
    <property type="protein sequence ID" value="BBU67749.1"/>
    <property type="molecule type" value="Genomic_DNA"/>
</dbReference>
<comment type="similarity">
    <text evidence="8">Belongs to the TsuA/YedE (TC 9.B.102) family.</text>
</comment>
<comment type="subcellular location">
    <subcellularLocation>
        <location evidence="1">Cell inner membrane</location>
        <topology evidence="1">Multi-pass membrane protein</topology>
    </subcellularLocation>
</comment>
<keyword evidence="7" id="KW-0472">Membrane</keyword>
<dbReference type="OrthoDB" id="9814020at2"/>
<dbReference type="AlphaFoldDB" id="A0A679I6P0"/>
<evidence type="ECO:0000313" key="10">
    <source>
        <dbReference type="Proteomes" id="UP000463961"/>
    </source>
</evidence>
<dbReference type="Proteomes" id="UP000463961">
    <property type="component" value="Chromosome"/>
</dbReference>
<dbReference type="PANTHER" id="PTHR30574:SF1">
    <property type="entry name" value="SULPHUR TRANSPORT DOMAIN-CONTAINING PROTEIN"/>
    <property type="match status" value="1"/>
</dbReference>
<sequence length="153" mass="16174">MTIDWQAFSWVAAISALLGGFMIGLAAVWLAWSNGRIAGISGIVGHLVELLVQQKREHFGWRIAFLVGLIGAPLVWMAFATLPETIQQSGTLGLVVGGLLVGLGTRYANGCTSGHGICGLSRFSLRSLTAVCSFMGSAMVTVYVLRHLLGVQG</sequence>
<evidence type="ECO:0000256" key="6">
    <source>
        <dbReference type="ARBA" id="ARBA00022989"/>
    </source>
</evidence>
<evidence type="ECO:0000313" key="9">
    <source>
        <dbReference type="EMBL" id="BBU67749.1"/>
    </source>
</evidence>
<organism evidence="9 10">
    <name type="scientific">Fluviibacter phosphoraccumulans</name>
    <dbReference type="NCBI Taxonomy" id="1751046"/>
    <lineage>
        <taxon>Bacteria</taxon>
        <taxon>Pseudomonadati</taxon>
        <taxon>Pseudomonadota</taxon>
        <taxon>Betaproteobacteria</taxon>
        <taxon>Rhodocyclales</taxon>
        <taxon>Fluviibacteraceae</taxon>
        <taxon>Fluviibacter</taxon>
    </lineage>
</organism>
<proteinExistence type="inferred from homology"/>
<evidence type="ECO:0000256" key="7">
    <source>
        <dbReference type="ARBA" id="ARBA00023136"/>
    </source>
</evidence>
<keyword evidence="3" id="KW-1003">Cell membrane</keyword>
<accession>A0A679I6P0</accession>
<keyword evidence="2" id="KW-0813">Transport</keyword>
<dbReference type="InterPro" id="IPR007272">
    <property type="entry name" value="Sulf_transp_TsuA/YedE"/>
</dbReference>
<evidence type="ECO:0000256" key="4">
    <source>
        <dbReference type="ARBA" id="ARBA00022519"/>
    </source>
</evidence>
<evidence type="ECO:0000256" key="2">
    <source>
        <dbReference type="ARBA" id="ARBA00022448"/>
    </source>
</evidence>
<dbReference type="GO" id="GO:0005886">
    <property type="term" value="C:plasma membrane"/>
    <property type="evidence" value="ECO:0007669"/>
    <property type="project" value="UniProtKB-SubCell"/>
</dbReference>
<evidence type="ECO:0000256" key="3">
    <source>
        <dbReference type="ARBA" id="ARBA00022475"/>
    </source>
</evidence>
<reference evidence="10" key="1">
    <citation type="submission" date="2020-01" db="EMBL/GenBank/DDBJ databases">
        <title>Phosphoaccumulans saitamaens gen. nov., sp. nov., a polyphosphate accumulating bacterium isolated from surface river water.</title>
        <authorList>
            <person name="Watanabe K."/>
            <person name="Suda W."/>
        </authorList>
    </citation>
    <scope>NUCLEOTIDE SEQUENCE [LARGE SCALE GENOMIC DNA]</scope>
    <source>
        <strain evidence="10">ICHIAU1</strain>
    </source>
</reference>
<keyword evidence="10" id="KW-1185">Reference proteome</keyword>
<dbReference type="Pfam" id="PF04143">
    <property type="entry name" value="Sulf_transp"/>
    <property type="match status" value="1"/>
</dbReference>
<dbReference type="PANTHER" id="PTHR30574">
    <property type="entry name" value="INNER MEMBRANE PROTEIN YEDE"/>
    <property type="match status" value="1"/>
</dbReference>
<keyword evidence="4" id="KW-0997">Cell inner membrane</keyword>
<evidence type="ECO:0000256" key="1">
    <source>
        <dbReference type="ARBA" id="ARBA00004429"/>
    </source>
</evidence>